<organism evidence="2 3">
    <name type="scientific">Conexibacter arvalis</name>
    <dbReference type="NCBI Taxonomy" id="912552"/>
    <lineage>
        <taxon>Bacteria</taxon>
        <taxon>Bacillati</taxon>
        <taxon>Actinomycetota</taxon>
        <taxon>Thermoleophilia</taxon>
        <taxon>Solirubrobacterales</taxon>
        <taxon>Conexibacteraceae</taxon>
        <taxon>Conexibacter</taxon>
    </lineage>
</organism>
<evidence type="ECO:0000313" key="2">
    <source>
        <dbReference type="EMBL" id="MBB4664507.1"/>
    </source>
</evidence>
<feature type="region of interest" description="Disordered" evidence="1">
    <location>
        <begin position="105"/>
        <end position="210"/>
    </location>
</feature>
<protein>
    <submittedName>
        <fullName evidence="2">Uncharacterized protein</fullName>
    </submittedName>
</protein>
<comment type="caution">
    <text evidence="2">The sequence shown here is derived from an EMBL/GenBank/DDBJ whole genome shotgun (WGS) entry which is preliminary data.</text>
</comment>
<dbReference type="RefSeq" id="WP_183344608.1">
    <property type="nucleotide sequence ID" value="NZ_JACHNU010000007.1"/>
</dbReference>
<evidence type="ECO:0000256" key="1">
    <source>
        <dbReference type="SAM" id="MobiDB-lite"/>
    </source>
</evidence>
<proteinExistence type="predicted"/>
<evidence type="ECO:0000313" key="3">
    <source>
        <dbReference type="Proteomes" id="UP000585272"/>
    </source>
</evidence>
<name>A0A840IHH4_9ACTN</name>
<dbReference type="PROSITE" id="PS51257">
    <property type="entry name" value="PROKAR_LIPOPROTEIN"/>
    <property type="match status" value="1"/>
</dbReference>
<keyword evidence="3" id="KW-1185">Reference proteome</keyword>
<reference evidence="2 3" key="1">
    <citation type="submission" date="2020-08" db="EMBL/GenBank/DDBJ databases">
        <title>Genomic Encyclopedia of Archaeal and Bacterial Type Strains, Phase II (KMG-II): from individual species to whole genera.</title>
        <authorList>
            <person name="Goeker M."/>
        </authorList>
    </citation>
    <scope>NUCLEOTIDE SEQUENCE [LARGE SCALE GENOMIC DNA]</scope>
    <source>
        <strain evidence="2 3">DSM 23288</strain>
    </source>
</reference>
<dbReference type="Proteomes" id="UP000585272">
    <property type="component" value="Unassembled WGS sequence"/>
</dbReference>
<feature type="compositionally biased region" description="Low complexity" evidence="1">
    <location>
        <begin position="105"/>
        <end position="150"/>
    </location>
</feature>
<accession>A0A840IHH4</accession>
<dbReference type="EMBL" id="JACHNU010000007">
    <property type="protein sequence ID" value="MBB4664507.1"/>
    <property type="molecule type" value="Genomic_DNA"/>
</dbReference>
<dbReference type="AlphaFoldDB" id="A0A840IHH4"/>
<sequence length="210" mass="20553">MRFALSRFSKAIVIGVLGCAAAILVACGDSNGLLPGDRASSLDSALDGVSAACARGSVDDAEAAVARVQRQVDGLSSEDVDPRLIRNLRDGVGTIEELIPDSCEEVSTTVETQTEVVTPPVDTTPQQETPPQTTSTTPSDGGGTTTTPPDTGGGTTTPPDTGGGTTPPDSGGGATPPDSGGGTAPGSDVPDVNQGTPGGALAPGQGGTTP</sequence>
<feature type="compositionally biased region" description="Gly residues" evidence="1">
    <location>
        <begin position="151"/>
        <end position="184"/>
    </location>
</feature>
<gene>
    <name evidence="2" type="ORF">BDZ31_004118</name>
</gene>